<gene>
    <name evidence="1" type="ORF">JCM19235_2465</name>
</gene>
<name>A0A090SHY4_9VIBR</name>
<evidence type="ECO:0000313" key="2">
    <source>
        <dbReference type="Proteomes" id="UP000029228"/>
    </source>
</evidence>
<dbReference type="STRING" id="990268.JCM19235_2465"/>
<dbReference type="EMBL" id="BBMR01000003">
    <property type="protein sequence ID" value="GAL19042.1"/>
    <property type="molecule type" value="Genomic_DNA"/>
</dbReference>
<proteinExistence type="predicted"/>
<evidence type="ECO:0008006" key="3">
    <source>
        <dbReference type="Google" id="ProtNLM"/>
    </source>
</evidence>
<protein>
    <recommendedName>
        <fullName evidence="3">RDD domain-containing protein</fullName>
    </recommendedName>
</protein>
<comment type="caution">
    <text evidence="1">The sequence shown here is derived from an EMBL/GenBank/DDBJ whole genome shotgun (WGS) entry which is preliminary data.</text>
</comment>
<reference evidence="1 2" key="2">
    <citation type="submission" date="2014-09" db="EMBL/GenBank/DDBJ databases">
        <authorList>
            <consortium name="NBRP consortium"/>
            <person name="Sawabe T."/>
            <person name="Meirelles P."/>
            <person name="Nakanishi M."/>
            <person name="Sayaka M."/>
            <person name="Hattori M."/>
            <person name="Ohkuma M."/>
        </authorList>
    </citation>
    <scope>NUCLEOTIDE SEQUENCE [LARGE SCALE GENOMIC DNA]</scope>
    <source>
        <strain evidence="2">JCM19235</strain>
    </source>
</reference>
<organism evidence="1 2">
    <name type="scientific">Vibrio maritimus</name>
    <dbReference type="NCBI Taxonomy" id="990268"/>
    <lineage>
        <taxon>Bacteria</taxon>
        <taxon>Pseudomonadati</taxon>
        <taxon>Pseudomonadota</taxon>
        <taxon>Gammaproteobacteria</taxon>
        <taxon>Vibrionales</taxon>
        <taxon>Vibrionaceae</taxon>
        <taxon>Vibrio</taxon>
    </lineage>
</organism>
<evidence type="ECO:0000313" key="1">
    <source>
        <dbReference type="EMBL" id="GAL19042.1"/>
    </source>
</evidence>
<accession>A0A090SHY4</accession>
<keyword evidence="2" id="KW-1185">Reference proteome</keyword>
<dbReference type="Proteomes" id="UP000029228">
    <property type="component" value="Unassembled WGS sequence"/>
</dbReference>
<sequence length="47" mass="5457">MGLVPFLPLIDILFIFRKDRRCLHDLIAKSKVIDISKPKELDFSQAD</sequence>
<dbReference type="AlphaFoldDB" id="A0A090SHY4"/>
<reference evidence="1 2" key="1">
    <citation type="submission" date="2014-09" db="EMBL/GenBank/DDBJ databases">
        <title>Vibrio maritimus JCM 19235. (C45) whole genome shotgun sequence.</title>
        <authorList>
            <person name="Sawabe T."/>
            <person name="Meirelles P."/>
            <person name="Nakanishi M."/>
            <person name="Sayaka M."/>
            <person name="Hattori M."/>
            <person name="Ohkuma M."/>
        </authorList>
    </citation>
    <scope>NUCLEOTIDE SEQUENCE [LARGE SCALE GENOMIC DNA]</scope>
    <source>
        <strain evidence="2">JCM19235</strain>
    </source>
</reference>